<evidence type="ECO:0000256" key="1">
    <source>
        <dbReference type="SAM" id="MobiDB-lite"/>
    </source>
</evidence>
<dbReference type="OrthoDB" id="49650at2759"/>
<dbReference type="InParanoid" id="B7FUK3"/>
<evidence type="ECO:0000313" key="3">
    <source>
        <dbReference type="Proteomes" id="UP000000759"/>
    </source>
</evidence>
<name>B7FUK3_PHATC</name>
<gene>
    <name evidence="2" type="ORF">PHATRDRAFT_44583</name>
</gene>
<protein>
    <submittedName>
        <fullName evidence="2">Uncharacterized protein</fullName>
    </submittedName>
</protein>
<sequence length="535" mass="59853">MPGIHRDLSGDSGNFSDDELLSILNQLGVQPRSSARHEERGMYLFSENRDSVARERPASAASASILARPSVPAKRQASLYEDLLQCQHDIGRAASNPEQQLISAWAESRPSTSTRVRDRPGRFVSDSRQSPLTVNSTKANKGSFRHPIPRDYFRRSDSSSNDNSSGSVAPTNWESTYKTKELSEVTSSSDLSNCSSLHKNSDPEDFSFRRSAYISECLSRVGEPSVLEGNFHERGDAVNDEVRAQQHILCKIQEEQERKMLELALAQSAADVVITTSQCHSRHTCNLNQRSEAMTQRPVSSIDLSFEQDQLELVLKLSEQESSVKHCNAGFQISEGEERLLQLVTRASGIIVSSSKTVDTEEEEQHMMQLALTLSKQEYQASYPTKPYQRVAFLPRELSLRDSTSGLLLDKLTTEETTINTNHHKDWSESAADTWKQSQSLALAEFKTMVGSTAFKDTIALAKYQVDDDSERTEMLRRGQLETIGAIRTGRAHVIECHGCNERLQAPIHYSLVYCISCGVVSPGKTAKFIWRREE</sequence>
<reference evidence="3" key="2">
    <citation type="submission" date="2008-08" db="EMBL/GenBank/DDBJ databases">
        <authorList>
            <consortium name="Diatom Consortium"/>
            <person name="Grigoriev I."/>
            <person name="Grimwood J."/>
            <person name="Kuo A."/>
            <person name="Otillar R.P."/>
            <person name="Salamov A."/>
            <person name="Detter J.C."/>
            <person name="Lindquist E."/>
            <person name="Shapiro H."/>
            <person name="Lucas S."/>
            <person name="Glavina del Rio T."/>
            <person name="Pitluck S."/>
            <person name="Rokhsar D."/>
            <person name="Bowler C."/>
        </authorList>
    </citation>
    <scope>GENOME REANNOTATION</scope>
    <source>
        <strain evidence="3">CCAP 1055/1</strain>
    </source>
</reference>
<reference evidence="2 3" key="1">
    <citation type="journal article" date="2008" name="Nature">
        <title>The Phaeodactylum genome reveals the evolutionary history of diatom genomes.</title>
        <authorList>
            <person name="Bowler C."/>
            <person name="Allen A.E."/>
            <person name="Badger J.H."/>
            <person name="Grimwood J."/>
            <person name="Jabbari K."/>
            <person name="Kuo A."/>
            <person name="Maheswari U."/>
            <person name="Martens C."/>
            <person name="Maumus F."/>
            <person name="Otillar R.P."/>
            <person name="Rayko E."/>
            <person name="Salamov A."/>
            <person name="Vandepoele K."/>
            <person name="Beszteri B."/>
            <person name="Gruber A."/>
            <person name="Heijde M."/>
            <person name="Katinka M."/>
            <person name="Mock T."/>
            <person name="Valentin K."/>
            <person name="Verret F."/>
            <person name="Berges J.A."/>
            <person name="Brownlee C."/>
            <person name="Cadoret J.P."/>
            <person name="Chiovitti A."/>
            <person name="Choi C.J."/>
            <person name="Coesel S."/>
            <person name="De Martino A."/>
            <person name="Detter J.C."/>
            <person name="Durkin C."/>
            <person name="Falciatore A."/>
            <person name="Fournet J."/>
            <person name="Haruta M."/>
            <person name="Huysman M.J."/>
            <person name="Jenkins B.D."/>
            <person name="Jiroutova K."/>
            <person name="Jorgensen R.E."/>
            <person name="Joubert Y."/>
            <person name="Kaplan A."/>
            <person name="Kroger N."/>
            <person name="Kroth P.G."/>
            <person name="La Roche J."/>
            <person name="Lindquist E."/>
            <person name="Lommer M."/>
            <person name="Martin-Jezequel V."/>
            <person name="Lopez P.J."/>
            <person name="Lucas S."/>
            <person name="Mangogna M."/>
            <person name="McGinnis K."/>
            <person name="Medlin L.K."/>
            <person name="Montsant A."/>
            <person name="Oudot-Le Secq M.P."/>
            <person name="Napoli C."/>
            <person name="Obornik M."/>
            <person name="Parker M.S."/>
            <person name="Petit J.L."/>
            <person name="Porcel B.M."/>
            <person name="Poulsen N."/>
            <person name="Robison M."/>
            <person name="Rychlewski L."/>
            <person name="Rynearson T.A."/>
            <person name="Schmutz J."/>
            <person name="Shapiro H."/>
            <person name="Siaut M."/>
            <person name="Stanley M."/>
            <person name="Sussman M.R."/>
            <person name="Taylor A.R."/>
            <person name="Vardi A."/>
            <person name="von Dassow P."/>
            <person name="Vyverman W."/>
            <person name="Willis A."/>
            <person name="Wyrwicz L.S."/>
            <person name="Rokhsar D.S."/>
            <person name="Weissenbach J."/>
            <person name="Armbrust E.V."/>
            <person name="Green B.R."/>
            <person name="Van de Peer Y."/>
            <person name="Grigoriev I.V."/>
        </authorList>
    </citation>
    <scope>NUCLEOTIDE SEQUENCE [LARGE SCALE GENOMIC DNA]</scope>
    <source>
        <strain evidence="2 3">CCAP 1055/1</strain>
    </source>
</reference>
<feature type="compositionally biased region" description="Polar residues" evidence="1">
    <location>
        <begin position="126"/>
        <end position="140"/>
    </location>
</feature>
<accession>B7FUK3</accession>
<dbReference type="GeneID" id="7197603"/>
<dbReference type="EMBL" id="CM000607">
    <property type="protein sequence ID" value="EEC49999.1"/>
    <property type="molecule type" value="Genomic_DNA"/>
</dbReference>
<dbReference type="HOGENOM" id="CLU_509504_0_0_1"/>
<dbReference type="KEGG" id="pti:PHATRDRAFT_44583"/>
<proteinExistence type="predicted"/>
<evidence type="ECO:0000313" key="2">
    <source>
        <dbReference type="EMBL" id="EEC49999.1"/>
    </source>
</evidence>
<organism evidence="2 3">
    <name type="scientific">Phaeodactylum tricornutum (strain CCAP 1055/1)</name>
    <dbReference type="NCBI Taxonomy" id="556484"/>
    <lineage>
        <taxon>Eukaryota</taxon>
        <taxon>Sar</taxon>
        <taxon>Stramenopiles</taxon>
        <taxon>Ochrophyta</taxon>
        <taxon>Bacillariophyta</taxon>
        <taxon>Bacillariophyceae</taxon>
        <taxon>Bacillariophycidae</taxon>
        <taxon>Naviculales</taxon>
        <taxon>Phaeodactylaceae</taxon>
        <taxon>Phaeodactylum</taxon>
    </lineage>
</organism>
<dbReference type="Proteomes" id="UP000000759">
    <property type="component" value="Chromosome 4"/>
</dbReference>
<dbReference type="AlphaFoldDB" id="B7FUK3"/>
<keyword evidence="3" id="KW-1185">Reference proteome</keyword>
<dbReference type="RefSeq" id="XP_002178334.1">
    <property type="nucleotide sequence ID" value="XM_002178298.1"/>
</dbReference>
<feature type="region of interest" description="Disordered" evidence="1">
    <location>
        <begin position="105"/>
        <end position="172"/>
    </location>
</feature>
<dbReference type="PaxDb" id="2850-Phatr44583"/>
<feature type="compositionally biased region" description="Low complexity" evidence="1">
    <location>
        <begin position="158"/>
        <end position="167"/>
    </location>
</feature>
<feature type="compositionally biased region" description="Basic and acidic residues" evidence="1">
    <location>
        <begin position="148"/>
        <end position="157"/>
    </location>
</feature>